<feature type="compositionally biased region" description="Low complexity" evidence="8">
    <location>
        <begin position="150"/>
        <end position="162"/>
    </location>
</feature>
<reference evidence="11" key="1">
    <citation type="submission" date="2016-07" db="EMBL/GenBank/DDBJ databases">
        <authorList>
            <person name="Florea S."/>
            <person name="Webb J.S."/>
            <person name="Jaromczyk J."/>
            <person name="Schardl C.L."/>
        </authorList>
    </citation>
    <scope>NUCLEOTIDE SEQUENCE [LARGE SCALE GENOMIC DNA]</scope>
    <source>
        <strain evidence="11">MV-1</strain>
    </source>
</reference>
<dbReference type="GO" id="GO:0004170">
    <property type="term" value="F:dUTP diphosphatase activity"/>
    <property type="evidence" value="ECO:0007669"/>
    <property type="project" value="UniProtKB-UniRule"/>
</dbReference>
<keyword evidence="3 7" id="KW-0378">Hydrolase</keyword>
<evidence type="ECO:0000256" key="3">
    <source>
        <dbReference type="ARBA" id="ARBA00022801"/>
    </source>
</evidence>
<comment type="caution">
    <text evidence="7">Lacks conserved residue(s) required for the propagation of feature annotation.</text>
</comment>
<evidence type="ECO:0000256" key="5">
    <source>
        <dbReference type="ARBA" id="ARBA00023080"/>
    </source>
</evidence>
<keyword evidence="2 7" id="KW-0479">Metal-binding</keyword>
<sequence length="162" mass="16971">MSASNRVEIAVKRLAHGADLALPEHATPHSAGVDLLAAIDQDVELAPGQRALIKSGLSIELPVGFEAQVRPRSGLALKHGVTVLNAPGTIDADYRGEVGVILINLGNSPFTIERGMRIAQMVVAPVSTIAWRESHDLNLTERGTGGFGSTGTASTDTTNQQT</sequence>
<feature type="binding site" evidence="7">
    <location>
        <position position="85"/>
    </location>
    <ligand>
        <name>substrate</name>
    </ligand>
</feature>
<dbReference type="OrthoDB" id="9809956at2"/>
<dbReference type="NCBIfam" id="TIGR00576">
    <property type="entry name" value="dut"/>
    <property type="match status" value="1"/>
</dbReference>
<dbReference type="Gene3D" id="2.70.40.10">
    <property type="match status" value="1"/>
</dbReference>
<dbReference type="AlphaFoldDB" id="A0A1E5Q2R9"/>
<name>A0A1E5Q2R9_9PROT</name>
<dbReference type="Pfam" id="PF00692">
    <property type="entry name" value="dUTPase"/>
    <property type="match status" value="1"/>
</dbReference>
<evidence type="ECO:0000256" key="2">
    <source>
        <dbReference type="ARBA" id="ARBA00022723"/>
    </source>
</evidence>
<gene>
    <name evidence="7" type="primary">dut</name>
    <name evidence="10" type="ORF">BEN30_17460</name>
</gene>
<keyword evidence="11" id="KW-1185">Reference proteome</keyword>
<comment type="caution">
    <text evidence="10">The sequence shown here is derived from an EMBL/GenBank/DDBJ whole genome shotgun (WGS) entry which is preliminary data.</text>
</comment>
<dbReference type="FunFam" id="2.70.40.10:FF:000002">
    <property type="entry name" value="dUTP diphosphatase"/>
    <property type="match status" value="1"/>
</dbReference>
<dbReference type="NCBIfam" id="NF001862">
    <property type="entry name" value="PRK00601.1"/>
    <property type="match status" value="1"/>
</dbReference>
<dbReference type="InterPro" id="IPR008181">
    <property type="entry name" value="dUTPase"/>
</dbReference>
<evidence type="ECO:0000256" key="4">
    <source>
        <dbReference type="ARBA" id="ARBA00022842"/>
    </source>
</evidence>
<dbReference type="InterPro" id="IPR029054">
    <property type="entry name" value="dUTPase-like"/>
</dbReference>
<comment type="catalytic activity">
    <reaction evidence="6 7">
        <text>dUTP + H2O = dUMP + diphosphate + H(+)</text>
        <dbReference type="Rhea" id="RHEA:10248"/>
        <dbReference type="ChEBI" id="CHEBI:15377"/>
        <dbReference type="ChEBI" id="CHEBI:15378"/>
        <dbReference type="ChEBI" id="CHEBI:33019"/>
        <dbReference type="ChEBI" id="CHEBI:61555"/>
        <dbReference type="ChEBI" id="CHEBI:246422"/>
        <dbReference type="EC" id="3.6.1.23"/>
    </reaction>
</comment>
<evidence type="ECO:0000313" key="10">
    <source>
        <dbReference type="EMBL" id="OEJ63732.1"/>
    </source>
</evidence>
<feature type="binding site" evidence="7">
    <location>
        <begin position="89"/>
        <end position="91"/>
    </location>
    <ligand>
        <name>substrate</name>
    </ligand>
</feature>
<dbReference type="GO" id="GO:0046081">
    <property type="term" value="P:dUTP catabolic process"/>
    <property type="evidence" value="ECO:0007669"/>
    <property type="project" value="InterPro"/>
</dbReference>
<dbReference type="GO" id="GO:0000287">
    <property type="term" value="F:magnesium ion binding"/>
    <property type="evidence" value="ECO:0007669"/>
    <property type="project" value="UniProtKB-UniRule"/>
</dbReference>
<dbReference type="SUPFAM" id="SSF51283">
    <property type="entry name" value="dUTPase-like"/>
    <property type="match status" value="1"/>
</dbReference>
<dbReference type="CDD" id="cd07557">
    <property type="entry name" value="trimeric_dUTPase"/>
    <property type="match status" value="1"/>
</dbReference>
<protein>
    <recommendedName>
        <fullName evidence="7">Deoxyuridine 5'-triphosphate nucleotidohydrolase</fullName>
        <shortName evidence="7">dUTPase</shortName>
        <ecNumber evidence="7">3.6.1.23</ecNumber>
    </recommendedName>
    <alternativeName>
        <fullName evidence="7">dUTP pyrophosphatase</fullName>
    </alternativeName>
</protein>
<dbReference type="PANTHER" id="PTHR11241">
    <property type="entry name" value="DEOXYURIDINE 5'-TRIPHOSPHATE NUCLEOTIDOHYDROLASE"/>
    <property type="match status" value="1"/>
</dbReference>
<feature type="region of interest" description="Disordered" evidence="8">
    <location>
        <begin position="140"/>
        <end position="162"/>
    </location>
</feature>
<dbReference type="PANTHER" id="PTHR11241:SF0">
    <property type="entry name" value="DEOXYURIDINE 5'-TRIPHOSPHATE NUCLEOTIDOHYDROLASE"/>
    <property type="match status" value="1"/>
</dbReference>
<comment type="function">
    <text evidence="7">This enzyme is involved in nucleotide metabolism: it produces dUMP, the immediate precursor of thymidine nucleotides and it decreases the intracellular concentration of dUTP so that uracil cannot be incorporated into DNA.</text>
</comment>
<dbReference type="InterPro" id="IPR036157">
    <property type="entry name" value="dUTPase-like_sf"/>
</dbReference>
<evidence type="ECO:0000256" key="1">
    <source>
        <dbReference type="ARBA" id="ARBA00006581"/>
    </source>
</evidence>
<dbReference type="HAMAP" id="MF_00116">
    <property type="entry name" value="dUTPase_bact"/>
    <property type="match status" value="1"/>
</dbReference>
<dbReference type="RefSeq" id="WP_069959573.1">
    <property type="nucleotide sequence ID" value="NZ_MCGG01000086.1"/>
</dbReference>
<evidence type="ECO:0000256" key="7">
    <source>
        <dbReference type="HAMAP-Rule" id="MF_00116"/>
    </source>
</evidence>
<feature type="binding site" evidence="7">
    <location>
        <begin position="72"/>
        <end position="74"/>
    </location>
    <ligand>
        <name>substrate</name>
    </ligand>
</feature>
<proteinExistence type="inferred from homology"/>
<dbReference type="Proteomes" id="UP000095347">
    <property type="component" value="Unassembled WGS sequence"/>
</dbReference>
<dbReference type="GO" id="GO:0006226">
    <property type="term" value="P:dUMP biosynthetic process"/>
    <property type="evidence" value="ECO:0007669"/>
    <property type="project" value="UniProtKB-UniRule"/>
</dbReference>
<dbReference type="UniPathway" id="UPA00610">
    <property type="reaction ID" value="UER00666"/>
</dbReference>
<dbReference type="STRING" id="28181.BEN30_17460"/>
<evidence type="ECO:0000313" key="11">
    <source>
        <dbReference type="Proteomes" id="UP000095347"/>
    </source>
</evidence>
<dbReference type="EC" id="3.6.1.23" evidence="7"/>
<dbReference type="InterPro" id="IPR033704">
    <property type="entry name" value="dUTPase_trimeric"/>
</dbReference>
<comment type="pathway">
    <text evidence="7">Pyrimidine metabolism; dUMP biosynthesis; dUMP from dCTP (dUTP route): step 2/2.</text>
</comment>
<feature type="domain" description="dUTPase-like" evidence="9">
    <location>
        <begin position="21"/>
        <end position="151"/>
    </location>
</feature>
<organism evidence="10 11">
    <name type="scientific">Magnetovibrio blakemorei</name>
    <dbReference type="NCBI Taxonomy" id="28181"/>
    <lineage>
        <taxon>Bacteria</taxon>
        <taxon>Pseudomonadati</taxon>
        <taxon>Pseudomonadota</taxon>
        <taxon>Alphaproteobacteria</taxon>
        <taxon>Rhodospirillales</taxon>
        <taxon>Magnetovibrionaceae</taxon>
        <taxon>Magnetovibrio</taxon>
    </lineage>
</organism>
<evidence type="ECO:0000256" key="6">
    <source>
        <dbReference type="ARBA" id="ARBA00047686"/>
    </source>
</evidence>
<evidence type="ECO:0000256" key="8">
    <source>
        <dbReference type="SAM" id="MobiDB-lite"/>
    </source>
</evidence>
<dbReference type="EMBL" id="MCGG01000086">
    <property type="protein sequence ID" value="OEJ63732.1"/>
    <property type="molecule type" value="Genomic_DNA"/>
</dbReference>
<keyword evidence="4 7" id="KW-0460">Magnesium</keyword>
<keyword evidence="5 7" id="KW-0546">Nucleotide metabolism</keyword>
<comment type="similarity">
    <text evidence="1 7">Belongs to the dUTPase family.</text>
</comment>
<accession>A0A1E5Q2R9</accession>
<comment type="cofactor">
    <cofactor evidence="7">
        <name>Mg(2+)</name>
        <dbReference type="ChEBI" id="CHEBI:18420"/>
    </cofactor>
</comment>
<evidence type="ECO:0000259" key="9">
    <source>
        <dbReference type="Pfam" id="PF00692"/>
    </source>
</evidence>